<dbReference type="AlphaFoldDB" id="A0A4V3CX54"/>
<dbReference type="Gene3D" id="3.40.50.1820">
    <property type="entry name" value="alpha/beta hydrolase"/>
    <property type="match status" value="1"/>
</dbReference>
<keyword evidence="4" id="KW-0031">Aminopeptidase</keyword>
<dbReference type="InterPro" id="IPR011659">
    <property type="entry name" value="WD40"/>
</dbReference>
<dbReference type="OrthoDB" id="128799at2"/>
<protein>
    <submittedName>
        <fullName evidence="4">Dipeptidyl aminopeptidase/acylaminoacyl peptidase</fullName>
    </submittedName>
</protein>
<dbReference type="PANTHER" id="PTHR42776:SF27">
    <property type="entry name" value="DIPEPTIDYL PEPTIDASE FAMILY MEMBER 6"/>
    <property type="match status" value="1"/>
</dbReference>
<dbReference type="PANTHER" id="PTHR42776">
    <property type="entry name" value="SERINE PEPTIDASE S9 FAMILY MEMBER"/>
    <property type="match status" value="1"/>
</dbReference>
<proteinExistence type="predicted"/>
<dbReference type="GO" id="GO:0004177">
    <property type="term" value="F:aminopeptidase activity"/>
    <property type="evidence" value="ECO:0007669"/>
    <property type="project" value="UniProtKB-KW"/>
</dbReference>
<dbReference type="RefSeq" id="WP_133854500.1">
    <property type="nucleotide sequence ID" value="NZ_SNXZ01000017.1"/>
</dbReference>
<organism evidence="4 5">
    <name type="scientific">Labedaea rhizosphaerae</name>
    <dbReference type="NCBI Taxonomy" id="598644"/>
    <lineage>
        <taxon>Bacteria</taxon>
        <taxon>Bacillati</taxon>
        <taxon>Actinomycetota</taxon>
        <taxon>Actinomycetes</taxon>
        <taxon>Pseudonocardiales</taxon>
        <taxon>Pseudonocardiaceae</taxon>
        <taxon>Labedaea</taxon>
    </lineage>
</organism>
<sequence length="596" mass="64160">MKPGRIGSFDLSPDGRRVVVVGDGSGTPQPWVFPLDNPEAAVRFPVEGAAQRCVWRPDGSRFAVVVDPDGREDNQLYEIEPDTGAVHEVCVRPGVRHELGVPYAAGSSPYSPDGRLLAYATNGRVSDVFDVVVRDLTTGTERTVVRAGEDVPADRYLPAVFSPDSRQLLVIRLHQNTEYQVYVSDVDTGAVRLLVGGDGPGKYQPVAWRPEGIYLCATRDGDFTGLALLTPDGRMDWLDAPDRDVDYAAVAADGSRLAWFVNHDGYSAMRHRGPDGETHEVTSLPPGVAAEELGLFGFAPRLDATGREAVVLLGRPGMPPQLWRVGLPEGTATPVGRQPEPVIAPPEVVRFGAPATVSGLLYRPAGDGPFPAVLVVHGGPEAQARPSSDYMVDKFVGAGMAVLAPNIRGSSGFGLRFQRQVYRDWGGGDLVDLRAAAEFLGTVSWIDPDRIGVYGASYGGFASLSCATRLPEYWRAVAAECAVADLVADVRTFPPTWRRRARDWVGDPDDAADHARLAAASPLSYVDAVRAPVLLVHGTNDTRADIGSVDAFHTELRRLGKEVDYHRIDGAGHNMAEQGVDSSTVICDWLAKRLDA</sequence>
<feature type="domain" description="Peptidase S9 prolyl oligopeptidase catalytic" evidence="3">
    <location>
        <begin position="395"/>
        <end position="594"/>
    </location>
</feature>
<keyword evidence="1" id="KW-0378">Hydrolase</keyword>
<reference evidence="4 5" key="1">
    <citation type="submission" date="2019-03" db="EMBL/GenBank/DDBJ databases">
        <title>Genomic Encyclopedia of Type Strains, Phase IV (KMG-IV): sequencing the most valuable type-strain genomes for metagenomic binning, comparative biology and taxonomic classification.</title>
        <authorList>
            <person name="Goeker M."/>
        </authorList>
    </citation>
    <scope>NUCLEOTIDE SEQUENCE [LARGE SCALE GENOMIC DNA]</scope>
    <source>
        <strain evidence="4 5">DSM 45361</strain>
    </source>
</reference>
<dbReference type="EMBL" id="SNXZ01000017">
    <property type="protein sequence ID" value="TDP88888.1"/>
    <property type="molecule type" value="Genomic_DNA"/>
</dbReference>
<keyword evidence="2" id="KW-0720">Serine protease</keyword>
<evidence type="ECO:0000259" key="3">
    <source>
        <dbReference type="Pfam" id="PF00326"/>
    </source>
</evidence>
<dbReference type="InterPro" id="IPR011042">
    <property type="entry name" value="6-blade_b-propeller_TolB-like"/>
</dbReference>
<evidence type="ECO:0000256" key="1">
    <source>
        <dbReference type="ARBA" id="ARBA00022801"/>
    </source>
</evidence>
<dbReference type="SUPFAM" id="SSF53474">
    <property type="entry name" value="alpha/beta-Hydrolases"/>
    <property type="match status" value="1"/>
</dbReference>
<evidence type="ECO:0000256" key="2">
    <source>
        <dbReference type="ARBA" id="ARBA00022825"/>
    </source>
</evidence>
<name>A0A4V3CX54_LABRH</name>
<dbReference type="GO" id="GO:0004252">
    <property type="term" value="F:serine-type endopeptidase activity"/>
    <property type="evidence" value="ECO:0007669"/>
    <property type="project" value="TreeGrafter"/>
</dbReference>
<comment type="caution">
    <text evidence="4">The sequence shown here is derived from an EMBL/GenBank/DDBJ whole genome shotgun (WGS) entry which is preliminary data.</text>
</comment>
<dbReference type="InterPro" id="IPR029058">
    <property type="entry name" value="AB_hydrolase_fold"/>
</dbReference>
<accession>A0A4V3CX54</accession>
<dbReference type="InterPro" id="IPR001375">
    <property type="entry name" value="Peptidase_S9_cat"/>
</dbReference>
<keyword evidence="4" id="KW-0645">Protease</keyword>
<dbReference type="Pfam" id="PF00326">
    <property type="entry name" value="Peptidase_S9"/>
    <property type="match status" value="1"/>
</dbReference>
<dbReference type="SUPFAM" id="SSF82171">
    <property type="entry name" value="DPP6 N-terminal domain-like"/>
    <property type="match status" value="1"/>
</dbReference>
<dbReference type="Proteomes" id="UP000295444">
    <property type="component" value="Unassembled WGS sequence"/>
</dbReference>
<evidence type="ECO:0000313" key="4">
    <source>
        <dbReference type="EMBL" id="TDP88888.1"/>
    </source>
</evidence>
<evidence type="ECO:0000313" key="5">
    <source>
        <dbReference type="Proteomes" id="UP000295444"/>
    </source>
</evidence>
<dbReference type="Gene3D" id="2.120.10.30">
    <property type="entry name" value="TolB, C-terminal domain"/>
    <property type="match status" value="2"/>
</dbReference>
<keyword evidence="5" id="KW-1185">Reference proteome</keyword>
<gene>
    <name evidence="4" type="ORF">EV186_1173</name>
</gene>
<dbReference type="Pfam" id="PF07676">
    <property type="entry name" value="PD40"/>
    <property type="match status" value="1"/>
</dbReference>
<dbReference type="GO" id="GO:0006508">
    <property type="term" value="P:proteolysis"/>
    <property type="evidence" value="ECO:0007669"/>
    <property type="project" value="InterPro"/>
</dbReference>